<gene>
    <name evidence="10" type="primary">nad3</name>
</gene>
<evidence type="ECO:0000256" key="3">
    <source>
        <dbReference type="ARBA" id="ARBA00021007"/>
    </source>
</evidence>
<keyword evidence="9" id="KW-1278">Translocase</keyword>
<keyword evidence="5 9" id="KW-0812">Transmembrane</keyword>
<keyword evidence="7 9" id="KW-0472">Membrane</keyword>
<keyword evidence="9" id="KW-0830">Ubiquinone</keyword>
<dbReference type="EC" id="7.1.1.2" evidence="9"/>
<dbReference type="InterPro" id="IPR000440">
    <property type="entry name" value="NADH_UbQ/plastoQ_OxRdtase_su3"/>
</dbReference>
<keyword evidence="9" id="KW-0679">Respiratory chain</keyword>
<organism evidence="10">
    <name type="scientific">Grandidierella rubroantennata</name>
    <dbReference type="NCBI Taxonomy" id="2614733"/>
    <lineage>
        <taxon>Eukaryota</taxon>
        <taxon>Metazoa</taxon>
        <taxon>Ecdysozoa</taxon>
        <taxon>Arthropoda</taxon>
        <taxon>Crustacea</taxon>
        <taxon>Multicrustacea</taxon>
        <taxon>Malacostraca</taxon>
        <taxon>Eumalacostraca</taxon>
        <taxon>Peracarida</taxon>
        <taxon>Amphipoda</taxon>
        <taxon>Senticaudata</taxon>
        <taxon>Corophiida</taxon>
        <taxon>Corophiidira</taxon>
        <taxon>Corophioidea</taxon>
        <taxon>Corophiidae</taxon>
        <taxon>Grandidierella</taxon>
    </lineage>
</organism>
<dbReference type="GO" id="GO:0008137">
    <property type="term" value="F:NADH dehydrogenase (ubiquinone) activity"/>
    <property type="evidence" value="ECO:0007669"/>
    <property type="project" value="UniProtKB-UniRule"/>
</dbReference>
<keyword evidence="4 9" id="KW-0813">Transport</keyword>
<comment type="function">
    <text evidence="9">Core subunit of the mitochondrial membrane respiratory chain NADH dehydrogenase (Complex I) which catalyzes electron transfer from NADH through the respiratory chain, using ubiquinone as an electron acceptor. Essential for the catalytic activity of complex I.</text>
</comment>
<dbReference type="GO" id="GO:0030964">
    <property type="term" value="C:NADH dehydrogenase complex"/>
    <property type="evidence" value="ECO:0007669"/>
    <property type="project" value="TreeGrafter"/>
</dbReference>
<evidence type="ECO:0000256" key="9">
    <source>
        <dbReference type="RuleBase" id="RU003640"/>
    </source>
</evidence>
<keyword evidence="6 9" id="KW-1133">Transmembrane helix</keyword>
<evidence type="ECO:0000313" key="10">
    <source>
        <dbReference type="EMBL" id="BBN79994.1"/>
    </source>
</evidence>
<evidence type="ECO:0000256" key="4">
    <source>
        <dbReference type="ARBA" id="ARBA00022448"/>
    </source>
</evidence>
<dbReference type="PANTHER" id="PTHR11058">
    <property type="entry name" value="NADH-UBIQUINONE OXIDOREDUCTASE CHAIN 3"/>
    <property type="match status" value="1"/>
</dbReference>
<name>A0A5H2XW51_9CRUS</name>
<evidence type="ECO:0000256" key="7">
    <source>
        <dbReference type="ARBA" id="ARBA00023136"/>
    </source>
</evidence>
<keyword evidence="9" id="KW-0520">NAD</keyword>
<evidence type="ECO:0000256" key="2">
    <source>
        <dbReference type="ARBA" id="ARBA00008472"/>
    </source>
</evidence>
<comment type="catalytic activity">
    <reaction evidence="8 9">
        <text>a ubiquinone + NADH + 5 H(+)(in) = a ubiquinol + NAD(+) + 4 H(+)(out)</text>
        <dbReference type="Rhea" id="RHEA:29091"/>
        <dbReference type="Rhea" id="RHEA-COMP:9565"/>
        <dbReference type="Rhea" id="RHEA-COMP:9566"/>
        <dbReference type="ChEBI" id="CHEBI:15378"/>
        <dbReference type="ChEBI" id="CHEBI:16389"/>
        <dbReference type="ChEBI" id="CHEBI:17976"/>
        <dbReference type="ChEBI" id="CHEBI:57540"/>
        <dbReference type="ChEBI" id="CHEBI:57945"/>
        <dbReference type="EC" id="7.1.1.2"/>
    </reaction>
</comment>
<dbReference type="PANTHER" id="PTHR11058:SF9">
    <property type="entry name" value="NADH-UBIQUINONE OXIDOREDUCTASE CHAIN 3"/>
    <property type="match status" value="1"/>
</dbReference>
<accession>A0A5H2XW51</accession>
<reference evidence="10" key="1">
    <citation type="submission" date="2019-09" db="EMBL/GenBank/DDBJ databases">
        <title>The complete mitochondrial genome of three amphipod species of Grandidierella (Crustacea: Amphipoda) and implications of nuclear mitochondrial DNA.</title>
        <authorList>
            <person name="Hiki K."/>
            <person name="Ariyama H."/>
            <person name="Nakajima N."/>
            <person name="Watanabe H."/>
            <person name="Yamamoto H."/>
        </authorList>
    </citation>
    <scope>NUCLEOTIDE SEQUENCE</scope>
    <source>
        <strain evidence="10">Grubromt</strain>
    </source>
</reference>
<proteinExistence type="inferred from homology"/>
<dbReference type="AlphaFoldDB" id="A0A5H2XW51"/>
<protein>
    <recommendedName>
        <fullName evidence="3 9">NADH-ubiquinone oxidoreductase chain 3</fullName>
        <ecNumber evidence="9">7.1.1.2</ecNumber>
    </recommendedName>
</protein>
<feature type="transmembrane region" description="Helical" evidence="9">
    <location>
        <begin position="6"/>
        <end position="25"/>
    </location>
</feature>
<dbReference type="Gene3D" id="1.20.58.1610">
    <property type="entry name" value="NADH:ubiquinone/plastoquinone oxidoreductase, chain 3"/>
    <property type="match status" value="1"/>
</dbReference>
<sequence>MLTIFFMTFISMIISMLMLILAFFLSEKSKKEREKFTPFECGFSPFKKARSPFSLRFFMITLIFLIFDIELALLLPLGILSLMKMKILTSFLALVVTMILIMGLIHEWFQGALNWVK</sequence>
<dbReference type="InterPro" id="IPR038430">
    <property type="entry name" value="NDAH_ubi_oxred_su3_sf"/>
</dbReference>
<dbReference type="EMBL" id="LC500463">
    <property type="protein sequence ID" value="BBN79994.1"/>
    <property type="molecule type" value="Genomic_DNA"/>
</dbReference>
<evidence type="ECO:0000256" key="5">
    <source>
        <dbReference type="ARBA" id="ARBA00022692"/>
    </source>
</evidence>
<feature type="transmembrane region" description="Helical" evidence="9">
    <location>
        <begin position="57"/>
        <end position="81"/>
    </location>
</feature>
<comment type="similarity">
    <text evidence="2 9">Belongs to the complex I subunit 3 family.</text>
</comment>
<feature type="transmembrane region" description="Helical" evidence="9">
    <location>
        <begin position="87"/>
        <end position="109"/>
    </location>
</feature>
<dbReference type="Pfam" id="PF00507">
    <property type="entry name" value="Oxidored_q4"/>
    <property type="match status" value="1"/>
</dbReference>
<geneLocation type="mitochondrion" evidence="10"/>
<keyword evidence="9 10" id="KW-0496">Mitochondrion</keyword>
<comment type="subcellular location">
    <subcellularLocation>
        <location evidence="1">Membrane</location>
    </subcellularLocation>
    <subcellularLocation>
        <location evidence="9">Mitochondrion membrane</location>
        <topology evidence="9">Multi-pass membrane protein</topology>
    </subcellularLocation>
</comment>
<evidence type="ECO:0000256" key="6">
    <source>
        <dbReference type="ARBA" id="ARBA00022989"/>
    </source>
</evidence>
<dbReference type="GO" id="GO:0031966">
    <property type="term" value="C:mitochondrial membrane"/>
    <property type="evidence" value="ECO:0007669"/>
    <property type="project" value="UniProtKB-SubCell"/>
</dbReference>
<keyword evidence="9" id="KW-0249">Electron transport</keyword>
<evidence type="ECO:0000256" key="1">
    <source>
        <dbReference type="ARBA" id="ARBA00004370"/>
    </source>
</evidence>
<evidence type="ECO:0000256" key="8">
    <source>
        <dbReference type="ARBA" id="ARBA00049551"/>
    </source>
</evidence>